<dbReference type="FunFam" id="1.10.274.100:FF:000008">
    <property type="entry name" value="DNA-directed RNA polymerase subunit"/>
    <property type="match status" value="1"/>
</dbReference>
<dbReference type="InterPro" id="IPR007066">
    <property type="entry name" value="RNA_pol_Rpb1_3"/>
</dbReference>
<dbReference type="GO" id="GO:0006386">
    <property type="term" value="P:termination of RNA polymerase III transcription"/>
    <property type="evidence" value="ECO:0007669"/>
    <property type="project" value="EnsemblFungi"/>
</dbReference>
<dbReference type="FunFam" id="1.10.150.390:FF:000004">
    <property type="entry name" value="DNA-directed RNA polymerase subunit"/>
    <property type="match status" value="1"/>
</dbReference>
<dbReference type="GO" id="GO:0006384">
    <property type="term" value="P:transcription initiation at RNA polymerase III promoter"/>
    <property type="evidence" value="ECO:0007669"/>
    <property type="project" value="EnsemblFungi"/>
</dbReference>
<keyword evidence="19" id="KW-0539">Nucleus</keyword>
<evidence type="ECO:0000256" key="11">
    <source>
        <dbReference type="ARBA" id="ARBA00022771"/>
    </source>
</evidence>
<dbReference type="SUPFAM" id="SSF64484">
    <property type="entry name" value="beta and beta-prime subunits of DNA dependent RNA-polymerase"/>
    <property type="match status" value="1"/>
</dbReference>
<keyword evidence="8" id="KW-0812">Transmembrane</keyword>
<dbReference type="CDD" id="cd02583">
    <property type="entry name" value="RNAP_III_RPC1_N"/>
    <property type="match status" value="1"/>
</dbReference>
<evidence type="ECO:0000256" key="18">
    <source>
        <dbReference type="ARBA" id="ARBA00023163"/>
    </source>
</evidence>
<keyword evidence="9 23" id="KW-0548">Nucleotidyltransferase</keyword>
<dbReference type="GO" id="GO:0003677">
    <property type="term" value="F:DNA binding"/>
    <property type="evidence" value="ECO:0007669"/>
    <property type="project" value="InterPro"/>
</dbReference>
<gene>
    <name evidence="26" type="ORF">PSACC_03072</name>
</gene>
<keyword evidence="15" id="KW-1133">Transmembrane helix</keyword>
<dbReference type="FunFam" id="2.40.40.20:FF:000019">
    <property type="entry name" value="DNA-directed RNA polymerase II subunit RPB1"/>
    <property type="match status" value="1"/>
</dbReference>
<keyword evidence="14" id="KW-0460">Magnesium</keyword>
<dbReference type="InterPro" id="IPR006592">
    <property type="entry name" value="RNA_pol_N"/>
</dbReference>
<dbReference type="GO" id="GO:0042797">
    <property type="term" value="P:tRNA transcription by RNA polymerase III"/>
    <property type="evidence" value="ECO:0007669"/>
    <property type="project" value="EnsemblFungi"/>
</dbReference>
<dbReference type="InterPro" id="IPR007080">
    <property type="entry name" value="RNA_pol_Rpb1_1"/>
</dbReference>
<evidence type="ECO:0000256" key="2">
    <source>
        <dbReference type="ARBA" id="ARBA00004572"/>
    </source>
</evidence>
<dbReference type="Gene3D" id="1.20.960.10">
    <property type="entry name" value="Mitochondrial outer membrane translocase complex, subunit Tom20 domain"/>
    <property type="match status" value="1"/>
</dbReference>
<evidence type="ECO:0000256" key="14">
    <source>
        <dbReference type="ARBA" id="ARBA00022842"/>
    </source>
</evidence>
<evidence type="ECO:0000256" key="10">
    <source>
        <dbReference type="ARBA" id="ARBA00022723"/>
    </source>
</evidence>
<dbReference type="GO" id="GO:0006886">
    <property type="term" value="P:intracellular protein transport"/>
    <property type="evidence" value="ECO:0007669"/>
    <property type="project" value="InterPro"/>
</dbReference>
<evidence type="ECO:0000256" key="8">
    <source>
        <dbReference type="ARBA" id="ARBA00022692"/>
    </source>
</evidence>
<evidence type="ECO:0000256" key="24">
    <source>
        <dbReference type="SAM" id="MobiDB-lite"/>
    </source>
</evidence>
<sequence length="1806" mass="200207">MNLSWRQLLLCGTVVAATGIIGYRLLTTAQVHAEKKVKEVKTAGKAHKKVKRRAKPEATGGETLPDGLGDMLGKCELSVPELLNLSPEEKQNVFYALLMRGEMVMSKGPAEVEKALDYFSKAVSIVPNPGEVVAAFENTLPRPIFNALLDRIQRDIQVKVGEYFAGLLPTDSKATFAETLIAEPGAEHPSKVWVPNATDDVSVGTTLWEEHADVVALNVEAKGEHCEHCLRSLHGTHVGCPACDQPLYCSQPCQIKSAEVYHAYFCKAPNAVYSAMNELRQVCKENQSSLALLVLRYVAFLLSEELRGNGAANNGPFAHYDHLRPVFRAPNDIDRTEAKILREIFSSTNKNIVECTRPGMAANSVVLSDDIYTSMKATIARCVMSSSTDDALSHMKEHGITVERTCPRLPGWVVKMGKELLKLDTAPKRIKHIQFGTLTPPEIDEVSEVEVVNRELYSILDRVPIKHGALDRRLGTSEKNSTCETCGGKLSDCAGHFGNVKLALPVFHIGFFKASLQILQDICKTCARILLTEEERSSYLKRIRMPKLDSLQRLAVVKAVHDRCRKTANCHSCGALNGLIKKVGIMKVVHEKYRSVRKQHGDAELFKRQFSHAIESNPELKMHVGKAQEDVNPLKALELFTRVTAEDCELLGLDPTYAHPRTFMWTCVPVPPSCIRPSVAMSVENGSNEDDLTVKMTEIVYTNMIIKDAIEKGAPVHMLMEDWDFLQLQCAMYINSELPGIANALQVTGKPIRGLCQRLKGKMGRFRGNLSGKRVDFSSRTVISPDPNLAIDQVAVPVYVAKTLTYPEVVTRFNLELLRQAVLNGPDQHPGANFIQSEGTAGLKRYLRFGDRKKIAREMRVGDIVERHLRDGDVVLFNRQPSLHKLSIMAHFAVVKPWRTFRFNECACTPYNADFDGDEMNLHLPQTEEARAEAIHLMGIKHNLVTPRNGQPLIAAMQDFITASHLISNRDVFYDRAEFAQCCMMMCDAALRVDLPPPTILKPVVRWTGKQVVGILMRPNHNTNVMVNLELKTRTMTKVPEGTALEMCPNDGYMLIRNSELLCGTLDKASVGGDSKGSIFYVLMRDYGVDYSIGCMSRLAKLCARWLGNRGFSIGINDVQPDIALQQQKEKLVKKGYADCDDNIAEFRMGRLQCQPGCSAEQTLEAVISGILSKIRDDVGQICLQELSRHNAPLIMQWCGSKGSKINVSQMVACVGQQIISGSRIPDGFEDRSLPHFPKHSKTPAAKGFVKNSFYSGLTPTEFFFHAVSGREGLVDTAVKTAETGYMQRRLMKALEDLSTSYDMSVRNSTGGMVQFCYGDDGLDPACMEGDGAPVNFVRNLMHSRAILTKTTQSLTVPEIKNQLAARLGADEFNLCTDGFKTSLSEFVEKTIVSKTEKLSAKYGHIHGGALLDNMTNLTMDHLNKFLDICLEKYMRARMEPGTAVGALGAQSIGEPGTQMTLKTFHFAGVASMNVTLGVPRIKEIINAAKVISTPIITASLANAESIPSARIVKGRIEKTLLGDIAEFIEEVYQHDGCYLGVKLDLKAIQALQLEIDVDTVQRAIVKAPKLKMHEQQVRVQHPDRIRVYLSSGKKDDTSTSPYFGLQQLKRQLPDVVVKGFTTVSRAVINDVQGNGSRYNLLVEGYGLAQVMTTEGVVGTQTTSNHVMEVQAVLGIEAARQTIANEIQYTMSKHGMTIDNRHVMLLADIMSFRGEVLGITRFGIAKMKDSVLMLASFEKTTDHLFDAARFSKRDDIDGVSECIIMGSPMPIGTGMFKLLQRVDRPRIMPVKPLLFDRTEYHPKWNP</sequence>
<dbReference type="GO" id="GO:0005666">
    <property type="term" value="C:RNA polymerase III complex"/>
    <property type="evidence" value="ECO:0007669"/>
    <property type="project" value="EnsemblFungi"/>
</dbReference>
<dbReference type="PANTHER" id="PTHR48446:SF1">
    <property type="entry name" value="DNA-DIRECTED RNA POLYMERASE SUBUNIT BETA' N-TERMINAL SECTION"/>
    <property type="match status" value="1"/>
</dbReference>
<evidence type="ECO:0000256" key="4">
    <source>
        <dbReference type="ARBA" id="ARBA00006460"/>
    </source>
</evidence>
<evidence type="ECO:0000256" key="3">
    <source>
        <dbReference type="ARBA" id="ARBA00005792"/>
    </source>
</evidence>
<keyword evidence="10" id="KW-0479">Metal-binding</keyword>
<evidence type="ECO:0000256" key="21">
    <source>
        <dbReference type="ARBA" id="ARBA00058108"/>
    </source>
</evidence>
<dbReference type="GO" id="GO:0003899">
    <property type="term" value="F:DNA-directed RNA polymerase activity"/>
    <property type="evidence" value="ECO:0007669"/>
    <property type="project" value="UniProtKB-EC"/>
</dbReference>
<evidence type="ECO:0000256" key="15">
    <source>
        <dbReference type="ARBA" id="ARBA00022989"/>
    </source>
</evidence>
<evidence type="ECO:0000256" key="13">
    <source>
        <dbReference type="ARBA" id="ARBA00022833"/>
    </source>
</evidence>
<keyword evidence="7 23" id="KW-0808">Transferase</keyword>
<keyword evidence="6 23" id="KW-0240">DNA-directed RNA polymerase</keyword>
<feature type="domain" description="MYND-type" evidence="25">
    <location>
        <begin position="226"/>
        <end position="266"/>
    </location>
</feature>
<dbReference type="Pfam" id="PF05000">
    <property type="entry name" value="RNA_pol_Rpb1_4"/>
    <property type="match status" value="1"/>
</dbReference>
<dbReference type="Gene3D" id="6.10.250.2940">
    <property type="match status" value="1"/>
</dbReference>
<proteinExistence type="inferred from homology"/>
<comment type="similarity">
    <text evidence="4 23">Belongs to the RNA polymerase beta' chain family.</text>
</comment>
<evidence type="ECO:0000256" key="9">
    <source>
        <dbReference type="ARBA" id="ARBA00022695"/>
    </source>
</evidence>
<dbReference type="InterPro" id="IPR000722">
    <property type="entry name" value="RNA_pol_asu"/>
</dbReference>
<organism evidence="26 27">
    <name type="scientific">Paramicrosporidium saccamoebae</name>
    <dbReference type="NCBI Taxonomy" id="1246581"/>
    <lineage>
        <taxon>Eukaryota</taxon>
        <taxon>Fungi</taxon>
        <taxon>Fungi incertae sedis</taxon>
        <taxon>Cryptomycota</taxon>
        <taxon>Cryptomycota incertae sedis</taxon>
        <taxon>Paramicrosporidium</taxon>
    </lineage>
</organism>
<dbReference type="OrthoDB" id="270392at2759"/>
<dbReference type="InterPro" id="IPR015700">
    <property type="entry name" value="RPC1"/>
</dbReference>
<dbReference type="FunFam" id="3.30.1490.180:FF:000002">
    <property type="entry name" value="DNA-directed RNA polymerase subunit"/>
    <property type="match status" value="1"/>
</dbReference>
<evidence type="ECO:0000313" key="27">
    <source>
        <dbReference type="Proteomes" id="UP000240830"/>
    </source>
</evidence>
<keyword evidence="16" id="KW-0496">Mitochondrion</keyword>
<dbReference type="InterPro" id="IPR046341">
    <property type="entry name" value="SET_dom_sf"/>
</dbReference>
<dbReference type="InterPro" id="IPR007083">
    <property type="entry name" value="RNA_pol_Rpb1_4"/>
</dbReference>
<dbReference type="Pfam" id="PF04998">
    <property type="entry name" value="RNA_pol_Rpb1_5"/>
    <property type="match status" value="1"/>
</dbReference>
<dbReference type="PANTHER" id="PTHR48446">
    <property type="entry name" value="DNA-DIRECTED RNA POLYMERASE SUBUNIT BETA' N-TERMINAL SECTION"/>
    <property type="match status" value="1"/>
</dbReference>
<dbReference type="NCBIfam" id="NF006336">
    <property type="entry name" value="PRK08566.1"/>
    <property type="match status" value="1"/>
</dbReference>
<feature type="region of interest" description="Disordered" evidence="24">
    <location>
        <begin position="42"/>
        <end position="65"/>
    </location>
</feature>
<dbReference type="GO" id="GO:0005742">
    <property type="term" value="C:mitochondrial outer membrane translocase complex"/>
    <property type="evidence" value="ECO:0007669"/>
    <property type="project" value="InterPro"/>
</dbReference>
<dbReference type="InterPro" id="IPR035697">
    <property type="entry name" value="RNAP_III_RPC1_N"/>
</dbReference>
<dbReference type="SUPFAM" id="SSF47157">
    <property type="entry name" value="Mitochondrial import receptor subunit Tom20"/>
    <property type="match status" value="1"/>
</dbReference>
<keyword evidence="12" id="KW-1000">Mitochondrion outer membrane</keyword>
<dbReference type="Proteomes" id="UP000240830">
    <property type="component" value="Unassembled WGS sequence"/>
</dbReference>
<comment type="function">
    <text evidence="21">DNA-dependent RNA polymerase catalyzes the transcription of DNA into RNA using the four ribonucleoside triphosphates as substrates. Largest and catalytic core component of RNA polymerase III which synthesizes small RNAs, such as 5S rRNA and tRNAs. Forms the polymerase active center together with the second largest subunit. A single-stranded DNA template strand of the promoter is positioned within the central active site cleft of Pol III. A bridging helix emanates from RPC1 and crosses the cleft near the catalytic site and is thought to promote translocation of Pol III by acting as a ratchet that moves the RNA-DNA hybrid through the active site by switching from straight to bent conformations at each step of nucleotide addition.</text>
</comment>
<keyword evidence="18 23" id="KW-0804">Transcription</keyword>
<dbReference type="InterPro" id="IPR002056">
    <property type="entry name" value="MAS20"/>
</dbReference>
<protein>
    <recommendedName>
        <fullName evidence="23">DNA-directed RNA polymerase subunit</fullName>
        <ecNumber evidence="23">2.7.7.6</ecNumber>
    </recommendedName>
</protein>
<evidence type="ECO:0000256" key="23">
    <source>
        <dbReference type="RuleBase" id="RU004279"/>
    </source>
</evidence>
<reference evidence="26 27" key="1">
    <citation type="submission" date="2016-10" db="EMBL/GenBank/DDBJ databases">
        <title>The genome of Paramicrosporidium saccamoebae is the missing link in understanding Cryptomycota and Microsporidia evolution.</title>
        <authorList>
            <person name="Quandt C.A."/>
            <person name="Beaudet D."/>
            <person name="Corsaro D."/>
            <person name="Michel R."/>
            <person name="Corradi N."/>
            <person name="James T."/>
        </authorList>
    </citation>
    <scope>NUCLEOTIDE SEQUENCE [LARGE SCALE GENOMIC DNA]</scope>
    <source>
        <strain evidence="26 27">KSL3</strain>
    </source>
</reference>
<name>A0A2H9THA5_9FUNG</name>
<dbReference type="CDD" id="cd02736">
    <property type="entry name" value="RNAP_III_Rpc1_C"/>
    <property type="match status" value="1"/>
</dbReference>
<dbReference type="InterPro" id="IPR035698">
    <property type="entry name" value="RNAP_III_Rpc1_C"/>
</dbReference>
<feature type="compositionally biased region" description="Basic residues" evidence="24">
    <location>
        <begin position="44"/>
        <end position="54"/>
    </location>
</feature>
<dbReference type="Gene3D" id="2.170.270.10">
    <property type="entry name" value="SET domain"/>
    <property type="match status" value="1"/>
</dbReference>
<dbReference type="InterPro" id="IPR042102">
    <property type="entry name" value="RNA_pol_Rpb1_3_sf"/>
</dbReference>
<dbReference type="SUPFAM" id="SSF144232">
    <property type="entry name" value="HIT/MYND zinc finger-like"/>
    <property type="match status" value="1"/>
</dbReference>
<dbReference type="InterPro" id="IPR038120">
    <property type="entry name" value="Rpb1_funnel_sf"/>
</dbReference>
<evidence type="ECO:0000256" key="7">
    <source>
        <dbReference type="ARBA" id="ARBA00022679"/>
    </source>
</evidence>
<dbReference type="InterPro" id="IPR044893">
    <property type="entry name" value="RNA_pol_Rpb1_clamp_domain"/>
</dbReference>
<dbReference type="GO" id="GO:0000785">
    <property type="term" value="C:chromatin"/>
    <property type="evidence" value="ECO:0007669"/>
    <property type="project" value="EnsemblFungi"/>
</dbReference>
<keyword evidence="13" id="KW-0862">Zinc</keyword>
<dbReference type="Gene3D" id="2.40.40.20">
    <property type="match status" value="1"/>
</dbReference>
<evidence type="ECO:0000256" key="16">
    <source>
        <dbReference type="ARBA" id="ARBA00023128"/>
    </source>
</evidence>
<comment type="catalytic activity">
    <reaction evidence="20 23">
        <text>RNA(n) + a ribonucleoside 5'-triphosphate = RNA(n+1) + diphosphate</text>
        <dbReference type="Rhea" id="RHEA:21248"/>
        <dbReference type="Rhea" id="RHEA-COMP:14527"/>
        <dbReference type="Rhea" id="RHEA-COMP:17342"/>
        <dbReference type="ChEBI" id="CHEBI:33019"/>
        <dbReference type="ChEBI" id="CHEBI:61557"/>
        <dbReference type="ChEBI" id="CHEBI:140395"/>
        <dbReference type="EC" id="2.7.7.6"/>
    </reaction>
</comment>
<dbReference type="InterPro" id="IPR023392">
    <property type="entry name" value="Tom20_dom_sf"/>
</dbReference>
<evidence type="ECO:0000259" key="25">
    <source>
        <dbReference type="PROSITE" id="PS50865"/>
    </source>
</evidence>
<comment type="subcellular location">
    <subcellularLocation>
        <location evidence="2">Mitochondrion outer membrane</location>
        <topology evidence="2">Single-pass membrane protein</topology>
    </subcellularLocation>
    <subcellularLocation>
        <location evidence="1">Nucleus</location>
    </subcellularLocation>
</comment>
<dbReference type="SMART" id="SM00663">
    <property type="entry name" value="RPOLA_N"/>
    <property type="match status" value="1"/>
</dbReference>
<comment type="similarity">
    <text evidence="3">Belongs to the Tom20 family.</text>
</comment>
<dbReference type="Pfam" id="PF00623">
    <property type="entry name" value="RNA_pol_Rpb1_2"/>
    <property type="match status" value="1"/>
</dbReference>
<keyword evidence="17" id="KW-0472">Membrane</keyword>
<dbReference type="Gene3D" id="6.20.50.80">
    <property type="match status" value="1"/>
</dbReference>
<accession>A0A2H9THA5</accession>
<evidence type="ECO:0000256" key="17">
    <source>
        <dbReference type="ARBA" id="ARBA00023136"/>
    </source>
</evidence>
<dbReference type="GO" id="GO:0006605">
    <property type="term" value="P:protein targeting"/>
    <property type="evidence" value="ECO:0007669"/>
    <property type="project" value="InterPro"/>
</dbReference>
<comment type="subunit">
    <text evidence="5">Component of the RNA polymerase III (Pol III) complex consisting of 17 subunits.</text>
</comment>
<comment type="caution">
    <text evidence="26">The sequence shown here is derived from an EMBL/GenBank/DDBJ whole genome shotgun (WGS) entry which is preliminary data.</text>
</comment>
<evidence type="ECO:0000256" key="20">
    <source>
        <dbReference type="ARBA" id="ARBA00048552"/>
    </source>
</evidence>
<evidence type="ECO:0000256" key="12">
    <source>
        <dbReference type="ARBA" id="ARBA00022787"/>
    </source>
</evidence>
<keyword evidence="11 22" id="KW-0863">Zinc-finger</keyword>
<evidence type="ECO:0000256" key="19">
    <source>
        <dbReference type="ARBA" id="ARBA00023242"/>
    </source>
</evidence>
<evidence type="ECO:0000256" key="6">
    <source>
        <dbReference type="ARBA" id="ARBA00022478"/>
    </source>
</evidence>
<dbReference type="EMBL" id="MTSL01000190">
    <property type="protein sequence ID" value="PJF17134.1"/>
    <property type="molecule type" value="Genomic_DNA"/>
</dbReference>
<dbReference type="Gene3D" id="6.10.140.2220">
    <property type="match status" value="1"/>
</dbReference>
<dbReference type="Pfam" id="PF04997">
    <property type="entry name" value="RNA_pol_Rpb1_1"/>
    <property type="match status" value="1"/>
</dbReference>
<dbReference type="GO" id="GO:0008270">
    <property type="term" value="F:zinc ion binding"/>
    <property type="evidence" value="ECO:0007669"/>
    <property type="project" value="UniProtKB-KW"/>
</dbReference>
<dbReference type="InterPro" id="IPR002893">
    <property type="entry name" value="Znf_MYND"/>
</dbReference>
<dbReference type="Gene3D" id="1.10.132.30">
    <property type="match status" value="1"/>
</dbReference>
<dbReference type="Gene3D" id="1.10.274.100">
    <property type="entry name" value="RNA polymerase Rpb1, domain 3"/>
    <property type="match status" value="1"/>
</dbReference>
<dbReference type="Pfam" id="PF04983">
    <property type="entry name" value="RNA_pol_Rpb1_3"/>
    <property type="match status" value="1"/>
</dbReference>
<dbReference type="STRING" id="1246581.A0A2H9THA5"/>
<evidence type="ECO:0000256" key="22">
    <source>
        <dbReference type="PROSITE-ProRule" id="PRU00134"/>
    </source>
</evidence>
<evidence type="ECO:0000256" key="1">
    <source>
        <dbReference type="ARBA" id="ARBA00004123"/>
    </source>
</evidence>
<evidence type="ECO:0000256" key="5">
    <source>
        <dbReference type="ARBA" id="ARBA00011206"/>
    </source>
</evidence>
<keyword evidence="27" id="KW-1185">Reference proteome</keyword>
<dbReference type="Pfam" id="PF02064">
    <property type="entry name" value="MAS20"/>
    <property type="match status" value="1"/>
</dbReference>
<dbReference type="PROSITE" id="PS50865">
    <property type="entry name" value="ZF_MYND_2"/>
    <property type="match status" value="1"/>
</dbReference>
<dbReference type="FunFam" id="1.10.132.30:FF:000001">
    <property type="entry name" value="DNA-directed RNA polymerase subunit"/>
    <property type="match status" value="1"/>
</dbReference>
<dbReference type="EC" id="2.7.7.6" evidence="23"/>
<evidence type="ECO:0000313" key="26">
    <source>
        <dbReference type="EMBL" id="PJF17134.1"/>
    </source>
</evidence>
<dbReference type="Gene3D" id="4.10.860.120">
    <property type="entry name" value="RNA polymerase II, clamp domain"/>
    <property type="match status" value="1"/>
</dbReference>
<dbReference type="InterPro" id="IPR007081">
    <property type="entry name" value="RNA_pol_Rpb1_5"/>
</dbReference>
<dbReference type="Gene3D" id="3.30.1490.180">
    <property type="entry name" value="RNA polymerase ii"/>
    <property type="match status" value="1"/>
</dbReference>
<dbReference type="FunFam" id="4.10.860.120:FF:000004">
    <property type="entry name" value="DNA-directed RNA polymerase subunit"/>
    <property type="match status" value="1"/>
</dbReference>
<dbReference type="Gene3D" id="1.10.150.390">
    <property type="match status" value="1"/>
</dbReference>